<dbReference type="Pfam" id="PF00528">
    <property type="entry name" value="BPD_transp_1"/>
    <property type="match status" value="1"/>
</dbReference>
<feature type="transmembrane region" description="Helical" evidence="7">
    <location>
        <begin position="238"/>
        <end position="263"/>
    </location>
</feature>
<evidence type="ECO:0000259" key="8">
    <source>
        <dbReference type="PROSITE" id="PS50928"/>
    </source>
</evidence>
<name>A0A5P9JUJ1_9HYPH</name>
<dbReference type="CDD" id="cd06261">
    <property type="entry name" value="TM_PBP2"/>
    <property type="match status" value="1"/>
</dbReference>
<dbReference type="Pfam" id="PF19300">
    <property type="entry name" value="BPD_transp_1_N"/>
    <property type="match status" value="1"/>
</dbReference>
<feature type="transmembrane region" description="Helical" evidence="7">
    <location>
        <begin position="133"/>
        <end position="161"/>
    </location>
</feature>
<dbReference type="SUPFAM" id="SSF161098">
    <property type="entry name" value="MetI-like"/>
    <property type="match status" value="1"/>
</dbReference>
<dbReference type="PANTHER" id="PTHR43163:SF2">
    <property type="entry name" value="ABC TRANSPORTER PERMEASE PROTEIN"/>
    <property type="match status" value="1"/>
</dbReference>
<sequence>MTAYVLQRLIQSVLVLLAVSIVVFFAVYGIGDPIELLVPPQVSAAEREAMIRRLGLDLPVLQQYLAFLGNALKGDLGRSFVHGVPAVDLILARLPATFELVLLAMSLAALVGVPLGLLAGLNPESRPSRAIMAGTILGFSLPSFWKGMMLILLFSVALGWLPTAGRGETVSFLGVQTSLLTPDGLKHIALPALNLAIPNMALMIRLVAAGTTEAMTQDYVRYARAKGVRRKRIVARHVLRNILIPVVTVAGIEFGSLVAFSTITETVFAWPGMGKLLIDSIYHLDRPVVVAYVMLATLLFVAVNFLVDVLYAALDPRVKLTGEMA</sequence>
<keyword evidence="5 7" id="KW-1133">Transmembrane helix</keyword>
<comment type="subcellular location">
    <subcellularLocation>
        <location evidence="1 7">Cell membrane</location>
        <topology evidence="1 7">Multi-pass membrane protein</topology>
    </subcellularLocation>
</comment>
<dbReference type="InterPro" id="IPR000515">
    <property type="entry name" value="MetI-like"/>
</dbReference>
<dbReference type="PROSITE" id="PS50928">
    <property type="entry name" value="ABC_TM1"/>
    <property type="match status" value="1"/>
</dbReference>
<keyword evidence="4 7" id="KW-0812">Transmembrane</keyword>
<feature type="transmembrane region" description="Helical" evidence="7">
    <location>
        <begin position="188"/>
        <end position="208"/>
    </location>
</feature>
<dbReference type="InterPro" id="IPR035906">
    <property type="entry name" value="MetI-like_sf"/>
</dbReference>
<dbReference type="RefSeq" id="WP_152585738.1">
    <property type="nucleotide sequence ID" value="NZ_CP045423.1"/>
</dbReference>
<evidence type="ECO:0000256" key="4">
    <source>
        <dbReference type="ARBA" id="ARBA00022692"/>
    </source>
</evidence>
<evidence type="ECO:0000313" key="9">
    <source>
        <dbReference type="EMBL" id="QFU16093.1"/>
    </source>
</evidence>
<evidence type="ECO:0000256" key="7">
    <source>
        <dbReference type="RuleBase" id="RU363032"/>
    </source>
</evidence>
<feature type="transmembrane region" description="Helical" evidence="7">
    <location>
        <begin position="12"/>
        <end position="31"/>
    </location>
</feature>
<evidence type="ECO:0000313" key="10">
    <source>
        <dbReference type="Proteomes" id="UP000325614"/>
    </source>
</evidence>
<dbReference type="EMBL" id="CP045423">
    <property type="protein sequence ID" value="QFU16093.1"/>
    <property type="molecule type" value="Genomic_DNA"/>
</dbReference>
<dbReference type="PANTHER" id="PTHR43163">
    <property type="entry name" value="DIPEPTIDE TRANSPORT SYSTEM PERMEASE PROTEIN DPPB-RELATED"/>
    <property type="match status" value="1"/>
</dbReference>
<feature type="domain" description="ABC transmembrane type-1" evidence="8">
    <location>
        <begin position="94"/>
        <end position="311"/>
    </location>
</feature>
<organism evidence="9 10">
    <name type="scientific">Microvirga thermotolerans</name>
    <dbReference type="NCBI Taxonomy" id="2651334"/>
    <lineage>
        <taxon>Bacteria</taxon>
        <taxon>Pseudomonadati</taxon>
        <taxon>Pseudomonadota</taxon>
        <taxon>Alphaproteobacteria</taxon>
        <taxon>Hyphomicrobiales</taxon>
        <taxon>Methylobacteriaceae</taxon>
        <taxon>Microvirga</taxon>
    </lineage>
</organism>
<accession>A0A5P9JUJ1</accession>
<proteinExistence type="inferred from homology"/>
<dbReference type="KEGG" id="mico:GDR74_07595"/>
<evidence type="ECO:0000256" key="3">
    <source>
        <dbReference type="ARBA" id="ARBA00022475"/>
    </source>
</evidence>
<evidence type="ECO:0000256" key="5">
    <source>
        <dbReference type="ARBA" id="ARBA00022989"/>
    </source>
</evidence>
<keyword evidence="2 7" id="KW-0813">Transport</keyword>
<evidence type="ECO:0000256" key="2">
    <source>
        <dbReference type="ARBA" id="ARBA00022448"/>
    </source>
</evidence>
<keyword evidence="6 7" id="KW-0472">Membrane</keyword>
<gene>
    <name evidence="9" type="ORF">GDR74_07595</name>
</gene>
<evidence type="ECO:0000256" key="1">
    <source>
        <dbReference type="ARBA" id="ARBA00004651"/>
    </source>
</evidence>
<dbReference type="InterPro" id="IPR045621">
    <property type="entry name" value="BPD_transp_1_N"/>
</dbReference>
<keyword evidence="3" id="KW-1003">Cell membrane</keyword>
<dbReference type="AlphaFoldDB" id="A0A5P9JUJ1"/>
<evidence type="ECO:0000256" key="6">
    <source>
        <dbReference type="ARBA" id="ARBA00023136"/>
    </source>
</evidence>
<reference evidence="9 10" key="1">
    <citation type="submission" date="2019-10" db="EMBL/GenBank/DDBJ databases">
        <title>Isolation, Identification of Microvirga thermotolerans HR1, a novel thermophilic bacterium and Comparative Genomics of the genus Microvirga.</title>
        <authorList>
            <person name="Li J."/>
            <person name="Zhang W."/>
            <person name="Lin M."/>
            <person name="Wang J."/>
        </authorList>
    </citation>
    <scope>NUCLEOTIDE SEQUENCE [LARGE SCALE GENOMIC DNA]</scope>
    <source>
        <strain evidence="9 10">HR1</strain>
    </source>
</reference>
<dbReference type="GO" id="GO:0055085">
    <property type="term" value="P:transmembrane transport"/>
    <property type="evidence" value="ECO:0007669"/>
    <property type="project" value="InterPro"/>
</dbReference>
<dbReference type="Proteomes" id="UP000325614">
    <property type="component" value="Chromosome"/>
</dbReference>
<dbReference type="Gene3D" id="1.10.3720.10">
    <property type="entry name" value="MetI-like"/>
    <property type="match status" value="1"/>
</dbReference>
<feature type="transmembrane region" description="Helical" evidence="7">
    <location>
        <begin position="289"/>
        <end position="314"/>
    </location>
</feature>
<keyword evidence="10" id="KW-1185">Reference proteome</keyword>
<dbReference type="GO" id="GO:0005886">
    <property type="term" value="C:plasma membrane"/>
    <property type="evidence" value="ECO:0007669"/>
    <property type="project" value="UniProtKB-SubCell"/>
</dbReference>
<feature type="transmembrane region" description="Helical" evidence="7">
    <location>
        <begin position="100"/>
        <end position="121"/>
    </location>
</feature>
<protein>
    <submittedName>
        <fullName evidence="9">ABC transporter permease subunit</fullName>
    </submittedName>
</protein>
<comment type="similarity">
    <text evidence="7">Belongs to the binding-protein-dependent transport system permease family.</text>
</comment>